<dbReference type="Proteomes" id="UP001176961">
    <property type="component" value="Unassembled WGS sequence"/>
</dbReference>
<keyword evidence="2" id="KW-1185">Reference proteome</keyword>
<protein>
    <submittedName>
        <fullName evidence="1">Uncharacterized protein</fullName>
    </submittedName>
</protein>
<evidence type="ECO:0000313" key="1">
    <source>
        <dbReference type="EMBL" id="CAJ0602613.1"/>
    </source>
</evidence>
<accession>A0AA36M9M1</accession>
<reference evidence="1" key="1">
    <citation type="submission" date="2023-07" db="EMBL/GenBank/DDBJ databases">
        <authorList>
            <consortium name="CYATHOMIX"/>
        </authorList>
    </citation>
    <scope>NUCLEOTIDE SEQUENCE</scope>
    <source>
        <strain evidence="1">N/A</strain>
    </source>
</reference>
<proteinExistence type="predicted"/>
<evidence type="ECO:0000313" key="2">
    <source>
        <dbReference type="Proteomes" id="UP001176961"/>
    </source>
</evidence>
<dbReference type="EMBL" id="CATQJL010000305">
    <property type="protein sequence ID" value="CAJ0602613.1"/>
    <property type="molecule type" value="Genomic_DNA"/>
</dbReference>
<organism evidence="1 2">
    <name type="scientific">Cylicocyclus nassatus</name>
    <name type="common">Nematode worm</name>
    <dbReference type="NCBI Taxonomy" id="53992"/>
    <lineage>
        <taxon>Eukaryota</taxon>
        <taxon>Metazoa</taxon>
        <taxon>Ecdysozoa</taxon>
        <taxon>Nematoda</taxon>
        <taxon>Chromadorea</taxon>
        <taxon>Rhabditida</taxon>
        <taxon>Rhabditina</taxon>
        <taxon>Rhabditomorpha</taxon>
        <taxon>Strongyloidea</taxon>
        <taxon>Strongylidae</taxon>
        <taxon>Cylicocyclus</taxon>
    </lineage>
</organism>
<dbReference type="AlphaFoldDB" id="A0AA36M9M1"/>
<sequence length="155" mass="17770">MLRSHRINIYCIAPTHSNWRFVSYAVYDVNTHEFELQGKSQLSRKEQRVSLRLIPSQSTHDVTTDDSSKGEEGYYNILKENWAAVSLKRKSGGPQTYAKPRPVFPPCLTGRENAFVENVVEDEGAPTDIQMELEVSQGNVYERREFHVENPLRGV</sequence>
<name>A0AA36M9M1_CYLNA</name>
<comment type="caution">
    <text evidence="1">The sequence shown here is derived from an EMBL/GenBank/DDBJ whole genome shotgun (WGS) entry which is preliminary data.</text>
</comment>
<gene>
    <name evidence="1" type="ORF">CYNAS_LOCUS14596</name>
</gene>